<gene>
    <name evidence="1" type="ORF">Pla22_30610</name>
</gene>
<evidence type="ECO:0008006" key="3">
    <source>
        <dbReference type="Google" id="ProtNLM"/>
    </source>
</evidence>
<dbReference type="PANTHER" id="PTHR43737">
    <property type="entry name" value="BLL7424 PROTEIN"/>
    <property type="match status" value="1"/>
</dbReference>
<organism evidence="1 2">
    <name type="scientific">Rubripirellula amarantea</name>
    <dbReference type="NCBI Taxonomy" id="2527999"/>
    <lineage>
        <taxon>Bacteria</taxon>
        <taxon>Pseudomonadati</taxon>
        <taxon>Planctomycetota</taxon>
        <taxon>Planctomycetia</taxon>
        <taxon>Pirellulales</taxon>
        <taxon>Pirellulaceae</taxon>
        <taxon>Rubripirellula</taxon>
    </lineage>
</organism>
<protein>
    <recommendedName>
        <fullName evidence="3">DUF1501 domain-containing protein</fullName>
    </recommendedName>
</protein>
<dbReference type="PROSITE" id="PS51318">
    <property type="entry name" value="TAT"/>
    <property type="match status" value="1"/>
</dbReference>
<name>A0A5C5WJJ8_9BACT</name>
<keyword evidence="2" id="KW-1185">Reference proteome</keyword>
<dbReference type="Pfam" id="PF07394">
    <property type="entry name" value="DUF1501"/>
    <property type="match status" value="1"/>
</dbReference>
<dbReference type="AlphaFoldDB" id="A0A5C5WJJ8"/>
<proteinExistence type="predicted"/>
<dbReference type="InterPro" id="IPR006311">
    <property type="entry name" value="TAT_signal"/>
</dbReference>
<reference evidence="1 2" key="1">
    <citation type="submission" date="2019-02" db="EMBL/GenBank/DDBJ databases">
        <title>Deep-cultivation of Planctomycetes and their phenomic and genomic characterization uncovers novel biology.</title>
        <authorList>
            <person name="Wiegand S."/>
            <person name="Jogler M."/>
            <person name="Boedeker C."/>
            <person name="Pinto D."/>
            <person name="Vollmers J."/>
            <person name="Rivas-Marin E."/>
            <person name="Kohn T."/>
            <person name="Peeters S.H."/>
            <person name="Heuer A."/>
            <person name="Rast P."/>
            <person name="Oberbeckmann S."/>
            <person name="Bunk B."/>
            <person name="Jeske O."/>
            <person name="Meyerdierks A."/>
            <person name="Storesund J.E."/>
            <person name="Kallscheuer N."/>
            <person name="Luecker S."/>
            <person name="Lage O.M."/>
            <person name="Pohl T."/>
            <person name="Merkel B.J."/>
            <person name="Hornburger P."/>
            <person name="Mueller R.-W."/>
            <person name="Bruemmer F."/>
            <person name="Labrenz M."/>
            <person name="Spormann A.M."/>
            <person name="Op Den Camp H."/>
            <person name="Overmann J."/>
            <person name="Amann R."/>
            <person name="Jetten M.S.M."/>
            <person name="Mascher T."/>
            <person name="Medema M.H."/>
            <person name="Devos D.P."/>
            <person name="Kaster A.-K."/>
            <person name="Ovreas L."/>
            <person name="Rohde M."/>
            <person name="Galperin M.Y."/>
            <person name="Jogler C."/>
        </authorList>
    </citation>
    <scope>NUCLEOTIDE SEQUENCE [LARGE SCALE GENOMIC DNA]</scope>
    <source>
        <strain evidence="1 2">Pla22</strain>
    </source>
</reference>
<sequence>MNIPNTNFENLPGASRRQFLKRLGGCGLMTNASLMSTMLSLGECGVAAAQQNPSDYKALVCLFLYGGNDSFNMLTPLTPGEYENYVTVRGGLYDSPSLGVALPESLLHPIVDASSSRSFGVHPEMPEIQSIYNDGNAAFISNVGSLVRPTTIADFNADVSLPLGLFSHLDLQRHWMSSIPQSRLQVSGWMGRMADWTSSMAAPSNFSMNISLDRTNLMQTGRDLVPYVISPDGSTEVLAYGDLSDPLNAIMTGATDDMLTRSHANRFKQLFSNNASEALTLASQFNSAIAATPDLEAYFPTERASSLQQKLKIVARTIAAQQTLGHGRQTFFIGVGGFDNHQELIAAQGLNLGMVSKAIADFFAAVQSLGKGSEVVTFTASDFGRTLSSNGRGTDHGWGGNQLVVSEAVVGNRILGDYPVNLLNSPDLDVGRGRLLPTTSVDEMASELAMWFGVPNDSQLELILPNAREFVSTGNDRPVGFLS</sequence>
<dbReference type="PANTHER" id="PTHR43737:SF1">
    <property type="entry name" value="DUF1501 DOMAIN-CONTAINING PROTEIN"/>
    <property type="match status" value="1"/>
</dbReference>
<dbReference type="RefSeq" id="WP_165440678.1">
    <property type="nucleotide sequence ID" value="NZ_SJPI01000002.1"/>
</dbReference>
<comment type="caution">
    <text evidence="1">The sequence shown here is derived from an EMBL/GenBank/DDBJ whole genome shotgun (WGS) entry which is preliminary data.</text>
</comment>
<dbReference type="InterPro" id="IPR010869">
    <property type="entry name" value="DUF1501"/>
</dbReference>
<dbReference type="EMBL" id="SJPI01000002">
    <property type="protein sequence ID" value="TWT50319.1"/>
    <property type="molecule type" value="Genomic_DNA"/>
</dbReference>
<evidence type="ECO:0000313" key="2">
    <source>
        <dbReference type="Proteomes" id="UP000316598"/>
    </source>
</evidence>
<dbReference type="Proteomes" id="UP000316598">
    <property type="component" value="Unassembled WGS sequence"/>
</dbReference>
<accession>A0A5C5WJJ8</accession>
<evidence type="ECO:0000313" key="1">
    <source>
        <dbReference type="EMBL" id="TWT50319.1"/>
    </source>
</evidence>